<dbReference type="PROSITE" id="PS50076">
    <property type="entry name" value="DNAJ_2"/>
    <property type="match status" value="1"/>
</dbReference>
<name>F8A7Z1_THEID</name>
<evidence type="ECO:0000313" key="3">
    <source>
        <dbReference type="EMBL" id="AEH43907.1"/>
    </source>
</evidence>
<dbReference type="InterPro" id="IPR036869">
    <property type="entry name" value="J_dom_sf"/>
</dbReference>
<feature type="domain" description="J" evidence="2">
    <location>
        <begin position="4"/>
        <end position="81"/>
    </location>
</feature>
<dbReference type="SMART" id="SM00271">
    <property type="entry name" value="DnaJ"/>
    <property type="match status" value="1"/>
</dbReference>
<dbReference type="Gene3D" id="1.10.287.110">
    <property type="entry name" value="DnaJ domain"/>
    <property type="match status" value="1"/>
</dbReference>
<keyword evidence="1" id="KW-0175">Coiled coil</keyword>
<gene>
    <name evidence="3" type="ordered locus">Thein_0021</name>
</gene>
<reference evidence="3 4" key="2">
    <citation type="journal article" date="2012" name="Stand. Genomic Sci.">
        <title>Complete genome sequence of the thermophilic sulfate-reducing ocean bacterium Thermodesulfatator indicus type strain (CIR29812(T)).</title>
        <authorList>
            <person name="Anderson I."/>
            <person name="Saunders E."/>
            <person name="Lapidus A."/>
            <person name="Nolan M."/>
            <person name="Lucas S."/>
            <person name="Tice H."/>
            <person name="Del Rio T.G."/>
            <person name="Cheng J.F."/>
            <person name="Han C."/>
            <person name="Tapia R."/>
            <person name="Goodwin L.A."/>
            <person name="Pitluck S."/>
            <person name="Liolios K."/>
            <person name="Mavromatis K."/>
            <person name="Pagani I."/>
            <person name="Ivanova N."/>
            <person name="Mikhailova N."/>
            <person name="Pati A."/>
            <person name="Chen A."/>
            <person name="Palaniappan K."/>
            <person name="Land M."/>
            <person name="Hauser L."/>
            <person name="Jeffries C.D."/>
            <person name="Chang Y.J."/>
            <person name="Brambilla E.M."/>
            <person name="Rohde M."/>
            <person name="Spring S."/>
            <person name="Goker M."/>
            <person name="Detter J.C."/>
            <person name="Woyke T."/>
            <person name="Bristow J."/>
            <person name="Eisen J.A."/>
            <person name="Markowitz V."/>
            <person name="Hugenholtz P."/>
            <person name="Kyrpides N.C."/>
            <person name="Klenk H.P."/>
        </authorList>
    </citation>
    <scope>NUCLEOTIDE SEQUENCE [LARGE SCALE GENOMIC DNA]</scope>
    <source>
        <strain evidence="4">DSM 15286 / JCM 11887 / CIR29812</strain>
    </source>
</reference>
<keyword evidence="4" id="KW-1185">Reference proteome</keyword>
<reference evidence="4" key="1">
    <citation type="submission" date="2011-04" db="EMBL/GenBank/DDBJ databases">
        <title>The complete genome of Thermodesulfatator indicus DSM 15286.</title>
        <authorList>
            <person name="Lucas S."/>
            <person name="Copeland A."/>
            <person name="Lapidus A."/>
            <person name="Bruce D."/>
            <person name="Goodwin L."/>
            <person name="Pitluck S."/>
            <person name="Peters L."/>
            <person name="Kyrpides N."/>
            <person name="Mavromatis K."/>
            <person name="Pagani I."/>
            <person name="Ivanova N."/>
            <person name="Saunders L."/>
            <person name="Detter J.C."/>
            <person name="Tapia R."/>
            <person name="Han C."/>
            <person name="Land M."/>
            <person name="Hauser L."/>
            <person name="Markowitz V."/>
            <person name="Cheng J.-F."/>
            <person name="Hugenholtz P."/>
            <person name="Woyke T."/>
            <person name="Wu D."/>
            <person name="Spring S."/>
            <person name="Schroeder M."/>
            <person name="Brambilla E."/>
            <person name="Klenk H.-P."/>
            <person name="Eisen J.A."/>
        </authorList>
    </citation>
    <scope>NUCLEOTIDE SEQUENCE [LARGE SCALE GENOMIC DNA]</scope>
    <source>
        <strain evidence="4">DSM 15286 / JCM 11887 / CIR29812</strain>
    </source>
</reference>
<dbReference type="InParanoid" id="F8A7Z1"/>
<dbReference type="eggNOG" id="COG0484">
    <property type="taxonomic scope" value="Bacteria"/>
</dbReference>
<dbReference type="RefSeq" id="WP_013906654.1">
    <property type="nucleotide sequence ID" value="NC_015681.1"/>
</dbReference>
<dbReference type="HOGENOM" id="CLU_943129_0_0_0"/>
<dbReference type="PaxDb" id="667014-Thein_0021"/>
<feature type="coiled-coil region" evidence="1">
    <location>
        <begin position="83"/>
        <end position="110"/>
    </location>
</feature>
<dbReference type="OrthoDB" id="9772637at2"/>
<evidence type="ECO:0000313" key="4">
    <source>
        <dbReference type="Proteomes" id="UP000006793"/>
    </source>
</evidence>
<dbReference type="AlphaFoldDB" id="F8A7Z1"/>
<proteinExistence type="predicted"/>
<dbReference type="SUPFAM" id="SSF46565">
    <property type="entry name" value="Chaperone J-domain"/>
    <property type="match status" value="1"/>
</dbReference>
<sequence length="311" mass="35839">MTKNPFEVLGISPEMVRDLDEEALFGLVKACYRALQRAYHPDMQTNGKEKAVELNLAFEALDLERNPDSFKIHRKAYLRRLSRRTQKKTIDDLTKKVATLLRQKELLAENFWQHLLINSESPRATLFPEQPKDLKVTLLDLGLKFNASFTGFARHVAFKEILFDEEGKLYYRFPKRRYFQPVNFITLVGSVSRRKLEIWPLLEKEPTPEAAEDGLPDLKAFKILNAISVEVFKRTCLPLLKTSLHENAYLFSLHRRYSLIEPLVFVEGMILKIEPATSKDFSKIIKKSVSQKTPELPSGFLALTSHKDSSA</sequence>
<dbReference type="EMBL" id="CP002683">
    <property type="protein sequence ID" value="AEH43907.1"/>
    <property type="molecule type" value="Genomic_DNA"/>
</dbReference>
<dbReference type="InterPro" id="IPR001623">
    <property type="entry name" value="DnaJ_domain"/>
</dbReference>
<dbReference type="Proteomes" id="UP000006793">
    <property type="component" value="Chromosome"/>
</dbReference>
<organism evidence="3 4">
    <name type="scientific">Thermodesulfatator indicus (strain DSM 15286 / JCM 11887 / CIR29812)</name>
    <dbReference type="NCBI Taxonomy" id="667014"/>
    <lineage>
        <taxon>Bacteria</taxon>
        <taxon>Pseudomonadati</taxon>
        <taxon>Thermodesulfobacteriota</taxon>
        <taxon>Thermodesulfobacteria</taxon>
        <taxon>Thermodesulfobacteriales</taxon>
        <taxon>Thermodesulfatatoraceae</taxon>
        <taxon>Thermodesulfatator</taxon>
    </lineage>
</organism>
<evidence type="ECO:0000259" key="2">
    <source>
        <dbReference type="PROSITE" id="PS50076"/>
    </source>
</evidence>
<evidence type="ECO:0000256" key="1">
    <source>
        <dbReference type="SAM" id="Coils"/>
    </source>
</evidence>
<keyword evidence="3" id="KW-0346">Stress response</keyword>
<dbReference type="CDD" id="cd06257">
    <property type="entry name" value="DnaJ"/>
    <property type="match status" value="1"/>
</dbReference>
<accession>F8A7Z1</accession>
<protein>
    <submittedName>
        <fullName evidence="3">Heat shock protein DnaJ domain protein</fullName>
    </submittedName>
</protein>
<dbReference type="KEGG" id="tid:Thein_0021"/>